<proteinExistence type="predicted"/>
<reference evidence="1" key="1">
    <citation type="submission" date="2022-05" db="EMBL/GenBank/DDBJ databases">
        <title>Metagenome Sequencing of an Archaeal-Dominated Microbial Community from a Hot Spring at the Los Azufres Geothermal Field, Mexico.</title>
        <authorList>
            <person name="Marin-Paredes R."/>
            <person name="Martinez-Romero E."/>
            <person name="Servin-Garciduenas L.E."/>
        </authorList>
    </citation>
    <scope>NUCLEOTIDE SEQUENCE</scope>
    <source>
        <strain evidence="1">AZ1-454</strain>
    </source>
</reference>
<protein>
    <submittedName>
        <fullName evidence="1">Uncharacterized protein</fullName>
    </submittedName>
</protein>
<organism evidence="1">
    <name type="scientific">Candidatus Aramenus sulfurataquae</name>
    <dbReference type="NCBI Taxonomy" id="1326980"/>
    <lineage>
        <taxon>Archaea</taxon>
        <taxon>Thermoproteota</taxon>
        <taxon>Thermoprotei</taxon>
        <taxon>Sulfolobales</taxon>
        <taxon>Sulfolobaceae</taxon>
        <taxon>Candidatus Aramenus</taxon>
    </lineage>
</organism>
<dbReference type="EMBL" id="JZWS02000059">
    <property type="protein sequence ID" value="MCL7344873.1"/>
    <property type="molecule type" value="Genomic_DNA"/>
</dbReference>
<gene>
    <name evidence="1" type="ORF">TQ35_009920</name>
</gene>
<comment type="caution">
    <text evidence="1">The sequence shown here is derived from an EMBL/GenBank/DDBJ whole genome shotgun (WGS) entry which is preliminary data.</text>
</comment>
<feature type="non-terminal residue" evidence="1">
    <location>
        <position position="1"/>
    </location>
</feature>
<name>A0AAE3FMW7_9CREN</name>
<evidence type="ECO:0000313" key="1">
    <source>
        <dbReference type="EMBL" id="MCL7344873.1"/>
    </source>
</evidence>
<accession>A0AAE3FMW7</accession>
<sequence length="69" mass="7890">SFPRINIGTEIPIEIRRAEPNAFREPEIRPEKAIRVNTKISSIWSPICDITASVELPWEVVVALAYEWA</sequence>
<dbReference type="AlphaFoldDB" id="A0AAE3FMW7"/>